<dbReference type="EMBL" id="FLQY01000059">
    <property type="protein sequence ID" value="SBT05375.1"/>
    <property type="molecule type" value="Genomic_DNA"/>
</dbReference>
<evidence type="ECO:0000313" key="3">
    <source>
        <dbReference type="EMBL" id="SBT05375.1"/>
    </source>
</evidence>
<accession>A0A1A8XJQ9</accession>
<gene>
    <name evidence="3" type="ORF">PROAA_1510003</name>
</gene>
<evidence type="ECO:0000256" key="1">
    <source>
        <dbReference type="SAM" id="MobiDB-lite"/>
    </source>
</evidence>
<dbReference type="InterPro" id="IPR025500">
    <property type="entry name" value="DUF4390"/>
</dbReference>
<organism evidence="3 4">
    <name type="scientific">Candidatus Propionivibrio aalborgensis</name>
    <dbReference type="NCBI Taxonomy" id="1860101"/>
    <lineage>
        <taxon>Bacteria</taxon>
        <taxon>Pseudomonadati</taxon>
        <taxon>Pseudomonadota</taxon>
        <taxon>Betaproteobacteria</taxon>
        <taxon>Rhodocyclales</taxon>
        <taxon>Rhodocyclaceae</taxon>
        <taxon>Propionivibrio</taxon>
    </lineage>
</organism>
<feature type="compositionally biased region" description="Low complexity" evidence="1">
    <location>
        <begin position="200"/>
        <end position="231"/>
    </location>
</feature>
<feature type="chain" id="PRO_5008381536" description="Proline rich signal peptide protein" evidence="2">
    <location>
        <begin position="27"/>
        <end position="231"/>
    </location>
</feature>
<protein>
    <recommendedName>
        <fullName evidence="5">Proline rich signal peptide protein</fullName>
    </recommendedName>
</protein>
<evidence type="ECO:0008006" key="5">
    <source>
        <dbReference type="Google" id="ProtNLM"/>
    </source>
</evidence>
<name>A0A1A8XJQ9_9RHOO</name>
<evidence type="ECO:0000313" key="4">
    <source>
        <dbReference type="Proteomes" id="UP000199600"/>
    </source>
</evidence>
<dbReference type="Proteomes" id="UP000199600">
    <property type="component" value="Unassembled WGS sequence"/>
</dbReference>
<feature type="signal peptide" evidence="2">
    <location>
        <begin position="1"/>
        <end position="26"/>
    </location>
</feature>
<dbReference type="RefSeq" id="WP_186410139.1">
    <property type="nucleotide sequence ID" value="NZ_FLQY01000059.1"/>
</dbReference>
<evidence type="ECO:0000256" key="2">
    <source>
        <dbReference type="SAM" id="SignalP"/>
    </source>
</evidence>
<keyword evidence="4" id="KW-1185">Reference proteome</keyword>
<sequence>MRCCEKLFRAIFCSAALLLTALATQAAEISIRNPQLEANEDSYALSADMNINFNTRLEEAVNRGIVLFFAADFELTRSRWYWLDEQVVRRSKIFRLSYHALTRQYRLSTGASALHQSYASLDEALSVMSHVRNWQVLEKDEVKPGQAYLASLRMRLDLSLMPKTFQVSALANRDWNLSSDWLRWDFMPSELKQEPPPAISTPATPSANPHSTPASGTPPASPATPAAGEGK</sequence>
<reference evidence="3 4" key="1">
    <citation type="submission" date="2016-06" db="EMBL/GenBank/DDBJ databases">
        <authorList>
            <person name="Kjaerup R.B."/>
            <person name="Dalgaard T.S."/>
            <person name="Juul-Madsen H.R."/>
        </authorList>
    </citation>
    <scope>NUCLEOTIDE SEQUENCE [LARGE SCALE GENOMIC DNA]</scope>
    <source>
        <strain evidence="3">2</strain>
    </source>
</reference>
<keyword evidence="2" id="KW-0732">Signal</keyword>
<proteinExistence type="predicted"/>
<dbReference type="AlphaFoldDB" id="A0A1A8XJQ9"/>
<dbReference type="Pfam" id="PF14334">
    <property type="entry name" value="DUF4390"/>
    <property type="match status" value="1"/>
</dbReference>
<feature type="region of interest" description="Disordered" evidence="1">
    <location>
        <begin position="192"/>
        <end position="231"/>
    </location>
</feature>